<proteinExistence type="inferred from homology"/>
<dbReference type="InterPro" id="IPR006564">
    <property type="entry name" value="Znf_PMZ"/>
</dbReference>
<organism evidence="10 11">
    <name type="scientific">Tanacetum coccineum</name>
    <dbReference type="NCBI Taxonomy" id="301880"/>
    <lineage>
        <taxon>Eukaryota</taxon>
        <taxon>Viridiplantae</taxon>
        <taxon>Streptophyta</taxon>
        <taxon>Embryophyta</taxon>
        <taxon>Tracheophyta</taxon>
        <taxon>Spermatophyta</taxon>
        <taxon>Magnoliopsida</taxon>
        <taxon>eudicotyledons</taxon>
        <taxon>Gunneridae</taxon>
        <taxon>Pentapetalae</taxon>
        <taxon>asterids</taxon>
        <taxon>campanulids</taxon>
        <taxon>Asterales</taxon>
        <taxon>Asteraceae</taxon>
        <taxon>Asteroideae</taxon>
        <taxon>Anthemideae</taxon>
        <taxon>Anthemidinae</taxon>
        <taxon>Tanacetum</taxon>
    </lineage>
</organism>
<dbReference type="PANTHER" id="PTHR31973:SF185">
    <property type="entry name" value="TRANSPOSASE, MUDR, PLANT, MULE TRANSPOSASE DOMAIN-CONTAINING PROTEIN"/>
    <property type="match status" value="1"/>
</dbReference>
<dbReference type="InterPro" id="IPR007527">
    <property type="entry name" value="Znf_SWIM"/>
</dbReference>
<evidence type="ECO:0000259" key="8">
    <source>
        <dbReference type="PROSITE" id="PS50600"/>
    </source>
</evidence>
<reference evidence="10" key="2">
    <citation type="submission" date="2022-01" db="EMBL/GenBank/DDBJ databases">
        <authorList>
            <person name="Yamashiro T."/>
            <person name="Shiraishi A."/>
            <person name="Satake H."/>
            <person name="Nakayama K."/>
        </authorList>
    </citation>
    <scope>NUCLEOTIDE SEQUENCE</scope>
</reference>
<dbReference type="Proteomes" id="UP001151760">
    <property type="component" value="Unassembled WGS sequence"/>
</dbReference>
<keyword evidence="11" id="KW-1185">Reference proteome</keyword>
<evidence type="ECO:0000259" key="9">
    <source>
        <dbReference type="PROSITE" id="PS50966"/>
    </source>
</evidence>
<evidence type="ECO:0000313" key="10">
    <source>
        <dbReference type="EMBL" id="GJS73658.1"/>
    </source>
</evidence>
<feature type="domain" description="SWIM-type" evidence="9">
    <location>
        <begin position="658"/>
        <end position="690"/>
    </location>
</feature>
<comment type="similarity">
    <text evidence="1">Belongs to the peptidase C48 family.</text>
</comment>
<dbReference type="InterPro" id="IPR018289">
    <property type="entry name" value="MULE_transposase_dom"/>
</dbReference>
<keyword evidence="5" id="KW-0378">Hydrolase</keyword>
<evidence type="ECO:0000256" key="4">
    <source>
        <dbReference type="ARBA" id="ARBA00022771"/>
    </source>
</evidence>
<evidence type="ECO:0000256" key="7">
    <source>
        <dbReference type="PROSITE-ProRule" id="PRU00325"/>
    </source>
</evidence>
<dbReference type="PROSITE" id="PS50966">
    <property type="entry name" value="ZF_SWIM"/>
    <property type="match status" value="1"/>
</dbReference>
<keyword evidence="2" id="KW-0645">Protease</keyword>
<dbReference type="Gene3D" id="3.40.395.10">
    <property type="entry name" value="Adenoviral Proteinase, Chain A"/>
    <property type="match status" value="1"/>
</dbReference>
<protein>
    <submittedName>
        <fullName evidence="10">Transposase, MuDR, MULE transposase domain protein</fullName>
    </submittedName>
</protein>
<dbReference type="PANTHER" id="PTHR31973">
    <property type="entry name" value="POLYPROTEIN, PUTATIVE-RELATED"/>
    <property type="match status" value="1"/>
</dbReference>
<evidence type="ECO:0000256" key="5">
    <source>
        <dbReference type="ARBA" id="ARBA00022801"/>
    </source>
</evidence>
<evidence type="ECO:0000256" key="1">
    <source>
        <dbReference type="ARBA" id="ARBA00005234"/>
    </source>
</evidence>
<keyword evidence="3" id="KW-0479">Metal-binding</keyword>
<evidence type="ECO:0000256" key="6">
    <source>
        <dbReference type="ARBA" id="ARBA00022833"/>
    </source>
</evidence>
<evidence type="ECO:0000313" key="11">
    <source>
        <dbReference type="Proteomes" id="UP001151760"/>
    </source>
</evidence>
<dbReference type="Pfam" id="PF04434">
    <property type="entry name" value="SWIM"/>
    <property type="match status" value="1"/>
</dbReference>
<sequence length="843" mass="97292">MNDYNCSQPIHASVDALIQACAYASDHPELDVLQHEAHVDRSGPKINEHPTAEPLTADEFRDDYMSVLNDEEIIPNVSLDDMKFQHEEENLPVKDTPLEHQPVDELIDAQKDSTNLLPENVKDEINKSKYVNVVKADYKPPLETVFAANIRSKKKKCGLQKKYVLRSVQERKKKLAMALGSPYGQLGTTTPAPPKTRSMTSIGDTIVAPEFEVEISGQPKIRSLNELMTLQVFVENLSRPDGCKKDKVTVPDEISEFLKMQDPPEYRFPWGFRDLTVDRIFWLQLACLDLAKKAGWETVTWIYGLILCGLFESPTQIGLWYPVPWRNVEKVYIPVNEPQRHWCLAELQISTGVVTFYDTLGWVKGNRRPWQADESGDCGVWVCIFLYRLSRKQPLTFKDPIQTVLAYRETMLQYFWNHKFAAPKAVLMDEVRNGDGKNQIITYCYWVCPQGETGESWTWFLRKLKDCIGEVPNLAIISDRHYAIILACKTVFPNSFHGFCCRHLMMNCGMQSERYKVLYWKTCKAYTEQEFDKLMSDIQAVRPDAHHKLVEAGIEKWSRAKCPANRYNYMTSNSAESVNALTKEVRKIPITALMDWYRDRLRKWYYERREKHEDSQDEELTPWASAKIRYRMLKSSNWSVNGVLRYNIYEVRDNKMIHMVYLEKGECTCRRWQLSGLPCGHVCAIARVEGLTNVNNLAKPWFLNSTIKATYEGIVYPVKDIPTWQTPNDLQVVLPPVMGNKLPGRPKNKDRIRSQGEGPILTRCGRCGAMGHNRTTCNVPLPSVQNTEEANHEVYQQGMYEPQHISNNMEDMYHPQQENTPNDFIYEQNPESSNMTMFGNLSL</sequence>
<keyword evidence="4 7" id="KW-0863">Zinc-finger</keyword>
<dbReference type="Pfam" id="PF10551">
    <property type="entry name" value="MULE"/>
    <property type="match status" value="1"/>
</dbReference>
<gene>
    <name evidence="10" type="ORF">Tco_0706499</name>
</gene>
<accession>A0ABQ4Y950</accession>
<comment type="caution">
    <text evidence="10">The sequence shown here is derived from an EMBL/GenBank/DDBJ whole genome shotgun (WGS) entry which is preliminary data.</text>
</comment>
<keyword evidence="6" id="KW-0862">Zinc</keyword>
<dbReference type="SMART" id="SM00575">
    <property type="entry name" value="ZnF_PMZ"/>
    <property type="match status" value="1"/>
</dbReference>
<reference evidence="10" key="1">
    <citation type="journal article" date="2022" name="Int. J. Mol. Sci.">
        <title>Draft Genome of Tanacetum Coccineum: Genomic Comparison of Closely Related Tanacetum-Family Plants.</title>
        <authorList>
            <person name="Yamashiro T."/>
            <person name="Shiraishi A."/>
            <person name="Nakayama K."/>
            <person name="Satake H."/>
        </authorList>
    </citation>
    <scope>NUCLEOTIDE SEQUENCE</scope>
</reference>
<dbReference type="SUPFAM" id="SSF54001">
    <property type="entry name" value="Cysteine proteinases"/>
    <property type="match status" value="1"/>
</dbReference>
<dbReference type="PROSITE" id="PS50600">
    <property type="entry name" value="ULP_PROTEASE"/>
    <property type="match status" value="1"/>
</dbReference>
<feature type="domain" description="Ubiquitin-like protease family profile" evidence="8">
    <location>
        <begin position="227"/>
        <end position="389"/>
    </location>
</feature>
<dbReference type="InterPro" id="IPR038765">
    <property type="entry name" value="Papain-like_cys_pep_sf"/>
</dbReference>
<name>A0ABQ4Y950_9ASTR</name>
<dbReference type="EMBL" id="BQNB010010170">
    <property type="protein sequence ID" value="GJS73658.1"/>
    <property type="molecule type" value="Genomic_DNA"/>
</dbReference>
<evidence type="ECO:0000256" key="2">
    <source>
        <dbReference type="ARBA" id="ARBA00022670"/>
    </source>
</evidence>
<evidence type="ECO:0000256" key="3">
    <source>
        <dbReference type="ARBA" id="ARBA00022723"/>
    </source>
</evidence>
<dbReference type="InterPro" id="IPR003653">
    <property type="entry name" value="Peptidase_C48_C"/>
</dbReference>